<evidence type="ECO:0000259" key="14">
    <source>
        <dbReference type="SMART" id="SM00650"/>
    </source>
</evidence>
<keyword evidence="4 11" id="KW-0808">Transferase</keyword>
<feature type="binding site" evidence="11">
    <location>
        <position position="151"/>
    </location>
    <ligand>
        <name>S-adenosyl-L-methionine</name>
        <dbReference type="ChEBI" id="CHEBI:59789"/>
    </ligand>
</feature>
<comment type="caution">
    <text evidence="15">The sequence shown here is derived from an EMBL/GenBank/DDBJ whole genome shotgun (WGS) entry which is preliminary data.</text>
</comment>
<evidence type="ECO:0000256" key="3">
    <source>
        <dbReference type="ARBA" id="ARBA00022603"/>
    </source>
</evidence>
<proteinExistence type="inferred from homology"/>
<feature type="binding site" evidence="11">
    <location>
        <position position="75"/>
    </location>
    <ligand>
        <name>S-adenosyl-L-methionine</name>
        <dbReference type="ChEBI" id="CHEBI:59789"/>
    </ligand>
</feature>
<dbReference type="InterPro" id="IPR001737">
    <property type="entry name" value="KsgA/Erm"/>
</dbReference>
<comment type="subcellular location">
    <subcellularLocation>
        <location evidence="1">Mitochondrion</location>
    </subcellularLocation>
</comment>
<dbReference type="Pfam" id="PF00398">
    <property type="entry name" value="RrnaAD"/>
    <property type="match status" value="1"/>
</dbReference>
<keyword evidence="8" id="KW-0805">Transcription regulation</keyword>
<comment type="caution">
    <text evidence="11">Lacks conserved residue(s) required for the propagation of feature annotation.</text>
</comment>
<gene>
    <name evidence="15" type="ORF">APTSU1_000100900</name>
</gene>
<evidence type="ECO:0000256" key="8">
    <source>
        <dbReference type="ARBA" id="ARBA00023015"/>
    </source>
</evidence>
<evidence type="ECO:0000256" key="5">
    <source>
        <dbReference type="ARBA" id="ARBA00022691"/>
    </source>
</evidence>
<accession>A0ABQ0EF65</accession>
<organism evidence="15 16">
    <name type="scientific">Apodemus speciosus</name>
    <name type="common">Large Japanese field mouse</name>
    <dbReference type="NCBI Taxonomy" id="105296"/>
    <lineage>
        <taxon>Eukaryota</taxon>
        <taxon>Metazoa</taxon>
        <taxon>Chordata</taxon>
        <taxon>Craniata</taxon>
        <taxon>Vertebrata</taxon>
        <taxon>Euteleostomi</taxon>
        <taxon>Mammalia</taxon>
        <taxon>Eutheria</taxon>
        <taxon>Euarchontoglires</taxon>
        <taxon>Glires</taxon>
        <taxon>Rodentia</taxon>
        <taxon>Myomorpha</taxon>
        <taxon>Muroidea</taxon>
        <taxon>Muridae</taxon>
        <taxon>Murinae</taxon>
        <taxon>Apodemus</taxon>
    </lineage>
</organism>
<feature type="region of interest" description="Disordered" evidence="13">
    <location>
        <begin position="47"/>
        <end position="74"/>
    </location>
</feature>
<dbReference type="Gene3D" id="3.40.50.150">
    <property type="entry name" value="Vaccinia Virus protein VP39"/>
    <property type="match status" value="1"/>
</dbReference>
<evidence type="ECO:0000256" key="2">
    <source>
        <dbReference type="ARBA" id="ARBA00022552"/>
    </source>
</evidence>
<reference evidence="15 16" key="1">
    <citation type="submission" date="2024-08" db="EMBL/GenBank/DDBJ databases">
        <title>The draft genome of Apodemus speciosus.</title>
        <authorList>
            <person name="Nabeshima K."/>
            <person name="Suzuki S."/>
            <person name="Onuma M."/>
        </authorList>
    </citation>
    <scope>NUCLEOTIDE SEQUENCE [LARGE SCALE GENOMIC DNA]</scope>
    <source>
        <strain evidence="15">IB14-021</strain>
    </source>
</reference>
<dbReference type="PANTHER" id="PTHR11727">
    <property type="entry name" value="DIMETHYLADENOSINE TRANSFERASE"/>
    <property type="match status" value="1"/>
</dbReference>
<dbReference type="PROSITE" id="PS51689">
    <property type="entry name" value="SAM_RNA_A_N6_MT"/>
    <property type="match status" value="1"/>
</dbReference>
<dbReference type="GO" id="GO:0016740">
    <property type="term" value="F:transferase activity"/>
    <property type="evidence" value="ECO:0007669"/>
    <property type="project" value="UniProtKB-KW"/>
</dbReference>
<keyword evidence="6 11" id="KW-0694">RNA-binding</keyword>
<keyword evidence="5 11" id="KW-0949">S-adenosyl-L-methionine</keyword>
<feature type="domain" description="Ribosomal RNA adenine methylase transferase N-terminal" evidence="14">
    <location>
        <begin position="85"/>
        <end position="284"/>
    </location>
</feature>
<dbReference type="InterPro" id="IPR029063">
    <property type="entry name" value="SAM-dependent_MTases_sf"/>
</dbReference>
<keyword evidence="16" id="KW-1185">Reference proteome</keyword>
<evidence type="ECO:0000256" key="13">
    <source>
        <dbReference type="SAM" id="MobiDB-lite"/>
    </source>
</evidence>
<evidence type="ECO:0000256" key="9">
    <source>
        <dbReference type="ARBA" id="ARBA00023128"/>
    </source>
</evidence>
<evidence type="ECO:0000256" key="4">
    <source>
        <dbReference type="ARBA" id="ARBA00022679"/>
    </source>
</evidence>
<dbReference type="PIRSF" id="PIRSF027833">
    <property type="entry name" value="MtTFB2"/>
    <property type="match status" value="1"/>
</dbReference>
<dbReference type="EMBL" id="BAAFST010000001">
    <property type="protein sequence ID" value="GAB1285779.1"/>
    <property type="molecule type" value="Genomic_DNA"/>
</dbReference>
<dbReference type="EC" id="2.1.1.-" evidence="12"/>
<feature type="binding site" evidence="11">
    <location>
        <position position="125"/>
    </location>
    <ligand>
        <name>S-adenosyl-L-methionine</name>
        <dbReference type="ChEBI" id="CHEBI:59789"/>
    </ligand>
</feature>
<comment type="similarity">
    <text evidence="11 12">Belongs to the class I-like SAM-binding methyltransferase superfamily. rRNA adenine N(6)-methyltransferase family.</text>
</comment>
<evidence type="ECO:0000256" key="6">
    <source>
        <dbReference type="ARBA" id="ARBA00022884"/>
    </source>
</evidence>
<keyword evidence="9" id="KW-0496">Mitochondrion</keyword>
<keyword evidence="10" id="KW-0804">Transcription</keyword>
<protein>
    <recommendedName>
        <fullName evidence="12">rRNA adenine N(6)-methyltransferase</fullName>
        <ecNumber evidence="12">2.1.1.-</ecNumber>
    </recommendedName>
</protein>
<evidence type="ECO:0000256" key="1">
    <source>
        <dbReference type="ARBA" id="ARBA00004173"/>
    </source>
</evidence>
<keyword evidence="3 11" id="KW-0489">Methyltransferase</keyword>
<evidence type="ECO:0000313" key="16">
    <source>
        <dbReference type="Proteomes" id="UP001623349"/>
    </source>
</evidence>
<evidence type="ECO:0000256" key="11">
    <source>
        <dbReference type="PROSITE-ProRule" id="PRU01026"/>
    </source>
</evidence>
<sequence>MRGLAMGLPPRLALSVLAGRGPSCILGFGAATRKDWQARNRRGFSDFYMQPLPDSDSEESSTSWTPRNRSEPTRHIACKKSARNLVRDLLENQNPSRQLILECNPGPGILTGALLKAGARVIAFESEKTFIPHLESLRRNVDGELQVVHCDFFKMDPRYQEVVRPDVSSQTIFQNLGIKAVPWSAGIPIKVFGILPNKHERRLLWKILFDLYSCESIYRYGRVELNMFVSEKEFRKLLATPKRPDLYQVLGVLWQVACDIRFLHMEPWPSFSVYTENGHLEKSKHRESLNLLKQNLYLVRMTPRRTLFTENLSPLNYDIFFHLVKHCFGKRNAPIIHHLRSLTTVDPIKILRQIRKSPGDTAAKMYPQDFKRLFESIERSEDSVFKWIYDYCSEDMEL</sequence>
<evidence type="ECO:0000256" key="7">
    <source>
        <dbReference type="ARBA" id="ARBA00022946"/>
    </source>
</evidence>
<dbReference type="Proteomes" id="UP001623349">
    <property type="component" value="Unassembled WGS sequence"/>
</dbReference>
<evidence type="ECO:0000256" key="10">
    <source>
        <dbReference type="ARBA" id="ARBA00023163"/>
    </source>
</evidence>
<dbReference type="SMART" id="SM00650">
    <property type="entry name" value="rADc"/>
    <property type="match status" value="1"/>
</dbReference>
<evidence type="ECO:0000313" key="15">
    <source>
        <dbReference type="EMBL" id="GAB1285779.1"/>
    </source>
</evidence>
<dbReference type="PANTHER" id="PTHR11727:SF13">
    <property type="entry name" value="DIMETHYLADENOSINE TRANSFERASE 2, MITOCHONDRIAL"/>
    <property type="match status" value="1"/>
</dbReference>
<dbReference type="SUPFAM" id="SSF53335">
    <property type="entry name" value="S-adenosyl-L-methionine-dependent methyltransferases"/>
    <property type="match status" value="1"/>
</dbReference>
<evidence type="ECO:0000256" key="12">
    <source>
        <dbReference type="RuleBase" id="RU362106"/>
    </source>
</evidence>
<keyword evidence="7" id="KW-0809">Transit peptide</keyword>
<keyword evidence="2 12" id="KW-0698">rRNA processing</keyword>
<name>A0ABQ0EF65_APOSI</name>
<dbReference type="InterPro" id="IPR020598">
    <property type="entry name" value="rRNA_Ade_methylase_Trfase_N"/>
</dbReference>